<feature type="compositionally biased region" description="Basic and acidic residues" evidence="6">
    <location>
        <begin position="16"/>
        <end position="33"/>
    </location>
</feature>
<evidence type="ECO:0000256" key="1">
    <source>
        <dbReference type="ARBA" id="ARBA00009054"/>
    </source>
</evidence>
<dbReference type="RefSeq" id="WP_195169945.1">
    <property type="nucleotide sequence ID" value="NZ_CP062983.1"/>
</dbReference>
<dbReference type="Gene3D" id="2.30.22.10">
    <property type="entry name" value="Head domain of nucleotide exchange factor GrpE"/>
    <property type="match status" value="1"/>
</dbReference>
<dbReference type="Proteomes" id="UP000594468">
    <property type="component" value="Chromosome"/>
</dbReference>
<name>A0A7S8E7Q1_9CHLR</name>
<comment type="function">
    <text evidence="3 4">Participates actively in the response to hyperosmotic and heat shock by preventing the aggregation of stress-denatured proteins, in association with DnaK and GrpE. It is the nucleotide exchange factor for DnaK and may function as a thermosensor. Unfolded proteins bind initially to DnaJ; upon interaction with the DnaJ-bound protein, DnaK hydrolyzes its bound ATP, resulting in the formation of a stable complex. GrpE releases ADP from DnaK; ATP binding to DnaK triggers the release of the substrate protein, thus completing the reaction cycle. Several rounds of ATP-dependent interactions between DnaJ, DnaK and GrpE are required for fully efficient folding.</text>
</comment>
<evidence type="ECO:0000256" key="6">
    <source>
        <dbReference type="SAM" id="MobiDB-lite"/>
    </source>
</evidence>
<dbReference type="SUPFAM" id="SSF51064">
    <property type="entry name" value="Head domain of nucleotide exchange factor GrpE"/>
    <property type="match status" value="1"/>
</dbReference>
<reference evidence="7 8" key="1">
    <citation type="submission" date="2020-02" db="EMBL/GenBank/DDBJ databases">
        <authorList>
            <person name="Zheng R.K."/>
            <person name="Sun C.M."/>
        </authorList>
    </citation>
    <scope>NUCLEOTIDE SEQUENCE [LARGE SCALE GENOMIC DNA]</scope>
    <source>
        <strain evidence="8">rifampicinis</strain>
    </source>
</reference>
<protein>
    <recommendedName>
        <fullName evidence="3 4">Protein GrpE</fullName>
    </recommendedName>
    <alternativeName>
        <fullName evidence="3">HSP-70 cofactor</fullName>
    </alternativeName>
</protein>
<dbReference type="PROSITE" id="PS01071">
    <property type="entry name" value="GRPE"/>
    <property type="match status" value="1"/>
</dbReference>
<feature type="region of interest" description="Disordered" evidence="6">
    <location>
        <begin position="1"/>
        <end position="57"/>
    </location>
</feature>
<gene>
    <name evidence="3" type="primary">grpE</name>
    <name evidence="7" type="ORF">G4Y79_19615</name>
</gene>
<organism evidence="7 8">
    <name type="scientific">Phototrophicus methaneseepsis</name>
    <dbReference type="NCBI Taxonomy" id="2710758"/>
    <lineage>
        <taxon>Bacteria</taxon>
        <taxon>Bacillati</taxon>
        <taxon>Chloroflexota</taxon>
        <taxon>Candidatus Thermofontia</taxon>
        <taxon>Phototrophicales</taxon>
        <taxon>Phototrophicaceae</taxon>
        <taxon>Phototrophicus</taxon>
    </lineage>
</organism>
<evidence type="ECO:0000256" key="3">
    <source>
        <dbReference type="HAMAP-Rule" id="MF_01151"/>
    </source>
</evidence>
<dbReference type="PRINTS" id="PR00773">
    <property type="entry name" value="GRPEPROTEIN"/>
</dbReference>
<keyword evidence="2 3" id="KW-0143">Chaperone</keyword>
<dbReference type="CDD" id="cd00446">
    <property type="entry name" value="GrpE"/>
    <property type="match status" value="1"/>
</dbReference>
<dbReference type="InterPro" id="IPR000740">
    <property type="entry name" value="GrpE"/>
</dbReference>
<dbReference type="KEGG" id="pmet:G4Y79_19615"/>
<dbReference type="GO" id="GO:0051082">
    <property type="term" value="F:unfolded protein binding"/>
    <property type="evidence" value="ECO:0007669"/>
    <property type="project" value="TreeGrafter"/>
</dbReference>
<keyword evidence="3" id="KW-0963">Cytoplasm</keyword>
<dbReference type="GO" id="GO:0042803">
    <property type="term" value="F:protein homodimerization activity"/>
    <property type="evidence" value="ECO:0007669"/>
    <property type="project" value="InterPro"/>
</dbReference>
<dbReference type="PANTHER" id="PTHR21237:SF23">
    <property type="entry name" value="GRPE PROTEIN HOMOLOG, MITOCHONDRIAL"/>
    <property type="match status" value="1"/>
</dbReference>
<keyword evidence="8" id="KW-1185">Reference proteome</keyword>
<evidence type="ECO:0000256" key="2">
    <source>
        <dbReference type="ARBA" id="ARBA00023186"/>
    </source>
</evidence>
<dbReference type="PANTHER" id="PTHR21237">
    <property type="entry name" value="GRPE PROTEIN"/>
    <property type="match status" value="1"/>
</dbReference>
<keyword evidence="3 4" id="KW-0346">Stress response</keyword>
<dbReference type="GO" id="GO:0006457">
    <property type="term" value="P:protein folding"/>
    <property type="evidence" value="ECO:0007669"/>
    <property type="project" value="InterPro"/>
</dbReference>
<dbReference type="EMBL" id="CP062983">
    <property type="protein sequence ID" value="QPC81874.1"/>
    <property type="molecule type" value="Genomic_DNA"/>
</dbReference>
<comment type="subunit">
    <text evidence="3">Homodimer.</text>
</comment>
<dbReference type="HAMAP" id="MF_01151">
    <property type="entry name" value="GrpE"/>
    <property type="match status" value="1"/>
</dbReference>
<evidence type="ECO:0000313" key="7">
    <source>
        <dbReference type="EMBL" id="QPC81874.1"/>
    </source>
</evidence>
<dbReference type="GO" id="GO:0005737">
    <property type="term" value="C:cytoplasm"/>
    <property type="evidence" value="ECO:0007669"/>
    <property type="project" value="UniProtKB-SubCell"/>
</dbReference>
<accession>A0A7S8E7Q1</accession>
<dbReference type="InterPro" id="IPR013805">
    <property type="entry name" value="GrpE_CC"/>
</dbReference>
<dbReference type="InterPro" id="IPR009012">
    <property type="entry name" value="GrpE_head"/>
</dbReference>
<evidence type="ECO:0000313" key="8">
    <source>
        <dbReference type="Proteomes" id="UP000594468"/>
    </source>
</evidence>
<dbReference type="Pfam" id="PF01025">
    <property type="entry name" value="GrpE"/>
    <property type="match status" value="1"/>
</dbReference>
<comment type="similarity">
    <text evidence="1 3 5">Belongs to the GrpE family.</text>
</comment>
<dbReference type="AlphaFoldDB" id="A0A7S8E7Q1"/>
<evidence type="ECO:0000256" key="4">
    <source>
        <dbReference type="RuleBase" id="RU000639"/>
    </source>
</evidence>
<dbReference type="GO" id="GO:0000774">
    <property type="term" value="F:adenyl-nucleotide exchange factor activity"/>
    <property type="evidence" value="ECO:0007669"/>
    <property type="project" value="InterPro"/>
</dbReference>
<sequence>MTDETISTANGADAEAANKDNTNNEDKNLKDEQTTQENASAEAPAQEEVSNQEAVLQAELEAARKEAQTNMDGWQRARAEFLNYKKRTDRDMKAAHQRASLDTISKVLPIVDDFGRALENIPEDLKDNAWVNGTAMILKKFDKLLEDYDVQILDPVGEPFDPHKHEAVGMDDSSDYESGIVTTTLQKGYISGDNVLRPALVRVAS</sequence>
<feature type="compositionally biased region" description="Polar residues" evidence="6">
    <location>
        <begin position="1"/>
        <end position="10"/>
    </location>
</feature>
<comment type="subcellular location">
    <subcellularLocation>
        <location evidence="3">Cytoplasm</location>
    </subcellularLocation>
</comment>
<proteinExistence type="inferred from homology"/>
<dbReference type="GO" id="GO:0051087">
    <property type="term" value="F:protein-folding chaperone binding"/>
    <property type="evidence" value="ECO:0007669"/>
    <property type="project" value="InterPro"/>
</dbReference>
<dbReference type="SUPFAM" id="SSF58014">
    <property type="entry name" value="Coiled-coil domain of nucleotide exchange factor GrpE"/>
    <property type="match status" value="1"/>
</dbReference>
<dbReference type="Gene3D" id="3.90.20.20">
    <property type="match status" value="1"/>
</dbReference>
<evidence type="ECO:0000256" key="5">
    <source>
        <dbReference type="RuleBase" id="RU004478"/>
    </source>
</evidence>